<evidence type="ECO:0000256" key="1">
    <source>
        <dbReference type="SAM" id="MobiDB-lite"/>
    </source>
</evidence>
<feature type="region of interest" description="Disordered" evidence="1">
    <location>
        <begin position="63"/>
        <end position="109"/>
    </location>
</feature>
<name>A0A2H4V944_9EURY</name>
<dbReference type="OrthoDB" id="70331at2157"/>
<evidence type="ECO:0000313" key="3">
    <source>
        <dbReference type="EMBL" id="AUB54616.1"/>
    </source>
</evidence>
<protein>
    <submittedName>
        <fullName evidence="3">Uncharacterized protein</fullName>
    </submittedName>
</protein>
<evidence type="ECO:0000256" key="2">
    <source>
        <dbReference type="SAM" id="Phobius"/>
    </source>
</evidence>
<feature type="region of interest" description="Disordered" evidence="1">
    <location>
        <begin position="212"/>
        <end position="233"/>
    </location>
</feature>
<dbReference type="GeneID" id="35119982"/>
<dbReference type="RefSeq" id="WP_100904590.1">
    <property type="nucleotide sequence ID" value="NZ_CP017766.1"/>
</dbReference>
<keyword evidence="2" id="KW-0812">Transmembrane</keyword>
<feature type="compositionally biased region" description="Basic and acidic residues" evidence="1">
    <location>
        <begin position="85"/>
        <end position="109"/>
    </location>
</feature>
<dbReference type="EMBL" id="CP017766">
    <property type="protein sequence ID" value="AUB54616.1"/>
    <property type="molecule type" value="Genomic_DNA"/>
</dbReference>
<feature type="transmembrane region" description="Helical" evidence="2">
    <location>
        <begin position="268"/>
        <end position="288"/>
    </location>
</feature>
<dbReference type="Proteomes" id="UP000232806">
    <property type="component" value="Chromosome"/>
</dbReference>
<keyword evidence="2" id="KW-0472">Membrane</keyword>
<feature type="compositionally biased region" description="Polar residues" evidence="1">
    <location>
        <begin position="220"/>
        <end position="229"/>
    </location>
</feature>
<evidence type="ECO:0000313" key="4">
    <source>
        <dbReference type="Proteomes" id="UP000232806"/>
    </source>
</evidence>
<organism evidence="3 4">
    <name type="scientific">Methanobacterium subterraneum</name>
    <dbReference type="NCBI Taxonomy" id="59277"/>
    <lineage>
        <taxon>Archaea</taxon>
        <taxon>Methanobacteriati</taxon>
        <taxon>Methanobacteriota</taxon>
        <taxon>Methanomada group</taxon>
        <taxon>Methanobacteria</taxon>
        <taxon>Methanobacteriales</taxon>
        <taxon>Methanobacteriaceae</taxon>
        <taxon>Methanobacterium</taxon>
    </lineage>
</organism>
<feature type="compositionally biased region" description="Polar residues" evidence="1">
    <location>
        <begin position="65"/>
        <end position="80"/>
    </location>
</feature>
<proteinExistence type="predicted"/>
<dbReference type="AlphaFoldDB" id="A0A2H4V944"/>
<sequence>MVLDREETRDSIQLSNKSAGYLVCSGCNGFYELQEDETPEDFDKCECGSPLVYYKTKEELENRLKSSSNNNLEVIDSNESPVEESLEKTPAEKPIPEETIEKPPAEKPILEKTLKKTSAEESSLEKLLARESAFEEKISNNKEISNNKNSEKVKRVKNPCNIETAPNSDKKANYYNKSVVSAKKSAVNRLSAQTTVSDDVLTRRRQEGKDLWGNLDDLNSKNNHQPQQASDDHNIDIDRLMVMVDHKRTFKEKEKRFTSQSDQGKPPIMVIVVVIVLIVVVLALTMVLRVF</sequence>
<keyword evidence="2" id="KW-1133">Transmembrane helix</keyword>
<gene>
    <name evidence="3" type="ORF">BK007_00305</name>
</gene>
<accession>A0A2H4V944</accession>
<reference evidence="3 4" key="1">
    <citation type="submission" date="2016-10" db="EMBL/GenBank/DDBJ databases">
        <title>Comparative genomics between deep and shallow subseafloor isolates.</title>
        <authorList>
            <person name="Ishii S."/>
            <person name="Miller J.R."/>
            <person name="Sutton G."/>
            <person name="Suzuki S."/>
            <person name="Methe B."/>
            <person name="Inagaki F."/>
            <person name="Imachi H."/>
        </authorList>
    </citation>
    <scope>NUCLEOTIDE SEQUENCE [LARGE SCALE GENOMIC DNA]</scope>
    <source>
        <strain evidence="3 4">MO-MB1</strain>
    </source>
</reference>